<dbReference type="AlphaFoldDB" id="A0A482IVU6"/>
<proteinExistence type="inferred from homology"/>
<dbReference type="OrthoDB" id="8678477at2"/>
<dbReference type="Proteomes" id="UP000253772">
    <property type="component" value="Chromosome c2"/>
</dbReference>
<dbReference type="RefSeq" id="WP_017512012.1">
    <property type="nucleotide sequence ID" value="NZ_CP037901.1"/>
</dbReference>
<dbReference type="Gene3D" id="3.40.190.10">
    <property type="entry name" value="Periplasmic binding protein-like II"/>
    <property type="match status" value="1"/>
</dbReference>
<dbReference type="PIRSF" id="PIRSF017082">
    <property type="entry name" value="YflP"/>
    <property type="match status" value="1"/>
</dbReference>
<evidence type="ECO:0000313" key="2">
    <source>
        <dbReference type="EMBL" id="QBP13088.1"/>
    </source>
</evidence>
<dbReference type="SUPFAM" id="SSF53850">
    <property type="entry name" value="Periplasmic binding protein-like II"/>
    <property type="match status" value="1"/>
</dbReference>
<dbReference type="Pfam" id="PF03401">
    <property type="entry name" value="TctC"/>
    <property type="match status" value="1"/>
</dbReference>
<dbReference type="InterPro" id="IPR005064">
    <property type="entry name" value="BUG"/>
</dbReference>
<dbReference type="PANTHER" id="PTHR42928:SF5">
    <property type="entry name" value="BLR1237 PROTEIN"/>
    <property type="match status" value="1"/>
</dbReference>
<evidence type="ECO:0000256" key="1">
    <source>
        <dbReference type="ARBA" id="ARBA00006987"/>
    </source>
</evidence>
<organism evidence="2 3">
    <name type="scientific">Cupriavidus metallidurans</name>
    <dbReference type="NCBI Taxonomy" id="119219"/>
    <lineage>
        <taxon>Bacteria</taxon>
        <taxon>Pseudomonadati</taxon>
        <taxon>Pseudomonadota</taxon>
        <taxon>Betaproteobacteria</taxon>
        <taxon>Burkholderiales</taxon>
        <taxon>Burkholderiaceae</taxon>
        <taxon>Cupriavidus</taxon>
    </lineage>
</organism>
<dbReference type="Gene3D" id="3.40.190.150">
    <property type="entry name" value="Bordetella uptake gene, domain 1"/>
    <property type="match status" value="1"/>
</dbReference>
<accession>A0A482IVU6</accession>
<protein>
    <submittedName>
        <fullName evidence="2">Tripartite tricarboxylate transporter substrate binding protein</fullName>
    </submittedName>
</protein>
<comment type="similarity">
    <text evidence="1">Belongs to the UPF0065 (bug) family.</text>
</comment>
<reference evidence="2 3" key="1">
    <citation type="submission" date="2019-03" db="EMBL/GenBank/DDBJ databases">
        <title>Comparative insights into the high quality Complete genome sequence of highly metal resistant Cupriavidus metallidurans strain BS1 isolated from a gold-copper mine.</title>
        <authorList>
            <person name="Mazhar H.S."/>
            <person name="Rensing C."/>
        </authorList>
    </citation>
    <scope>NUCLEOTIDE SEQUENCE [LARGE SCALE GENOMIC DNA]</scope>
    <source>
        <strain evidence="2 3">BS1</strain>
    </source>
</reference>
<dbReference type="PANTHER" id="PTHR42928">
    <property type="entry name" value="TRICARBOXYLATE-BINDING PROTEIN"/>
    <property type="match status" value="1"/>
</dbReference>
<dbReference type="EMBL" id="CP037901">
    <property type="protein sequence ID" value="QBP13088.1"/>
    <property type="molecule type" value="Genomic_DNA"/>
</dbReference>
<gene>
    <name evidence="2" type="ORF">DDF84_025940</name>
</gene>
<evidence type="ECO:0000313" key="3">
    <source>
        <dbReference type="Proteomes" id="UP000253772"/>
    </source>
</evidence>
<dbReference type="InterPro" id="IPR042100">
    <property type="entry name" value="Bug_dom1"/>
</dbReference>
<dbReference type="CDD" id="cd07012">
    <property type="entry name" value="PBP2_Bug_TTT"/>
    <property type="match status" value="1"/>
</dbReference>
<name>A0A482IVU6_9BURK</name>
<sequence>MNLTSATRRWAMLCALVVTIGGALTPMDARSEYPDKPIKLVVSFPPGSGTDSNARYLARKMEERLGKPVVVENRPGGNSFIAAQTVTRAEPDGYTLLLASNSPVATNVAMFRKLPYDPVSELAPIARLGVGAMALVVSATSRYQTVDALLSAAREHPGTLNYGAGSASYQIATELFLAMGHIKANHVPYKGAAPALTDLAAGQVDFVFADYGAVLPLLNGGKLRLLAVTSDKRLSSQPNTPTLQESGFPGYFMVNWTAAFAPANTPKPVIAKLEKLMVDIYQTPETSEFLSRTSWDVFVGDAKALRTFQLAEIKKWSDAAERAGVPKQ</sequence>